<name>S8AF71_DACHA</name>
<evidence type="ECO:0000256" key="3">
    <source>
        <dbReference type="ARBA" id="ARBA00023015"/>
    </source>
</evidence>
<dbReference type="HOGENOM" id="CLU_483979_0_0_1"/>
<evidence type="ECO:0000256" key="1">
    <source>
        <dbReference type="ARBA" id="ARBA00004123"/>
    </source>
</evidence>
<reference evidence="8 9" key="1">
    <citation type="journal article" date="2013" name="PLoS Genet.">
        <title>Genomic mechanisms accounting for the adaptation to parasitism in nematode-trapping fungi.</title>
        <authorList>
            <person name="Meerupati T."/>
            <person name="Andersson K.M."/>
            <person name="Friman E."/>
            <person name="Kumar D."/>
            <person name="Tunlid A."/>
            <person name="Ahren D."/>
        </authorList>
    </citation>
    <scope>NUCLEOTIDE SEQUENCE [LARGE SCALE GENOMIC DNA]</scope>
    <source>
        <strain evidence="8 9">CBS 200.50</strain>
    </source>
</reference>
<comment type="similarity">
    <text evidence="2">Belongs to the TAF6 family.</text>
</comment>
<dbReference type="SUPFAM" id="SSF48371">
    <property type="entry name" value="ARM repeat"/>
    <property type="match status" value="1"/>
</dbReference>
<dbReference type="Proteomes" id="UP000015100">
    <property type="component" value="Unassembled WGS sequence"/>
</dbReference>
<evidence type="ECO:0000256" key="2">
    <source>
        <dbReference type="ARBA" id="ARBA00007688"/>
    </source>
</evidence>
<feature type="region of interest" description="Disordered" evidence="6">
    <location>
        <begin position="1"/>
        <end position="22"/>
    </location>
</feature>
<dbReference type="eggNOG" id="KOG2549">
    <property type="taxonomic scope" value="Eukaryota"/>
</dbReference>
<reference evidence="9" key="2">
    <citation type="submission" date="2013-04" db="EMBL/GenBank/DDBJ databases">
        <title>Genomic mechanisms accounting for the adaptation to parasitism in nematode-trapping fungi.</title>
        <authorList>
            <person name="Ahren D.G."/>
        </authorList>
    </citation>
    <scope>NUCLEOTIDE SEQUENCE [LARGE SCALE GENOMIC DNA]</scope>
    <source>
        <strain evidence="9">CBS 200.50</strain>
    </source>
</reference>
<feature type="compositionally biased region" description="Basic residues" evidence="6">
    <location>
        <begin position="531"/>
        <end position="540"/>
    </location>
</feature>
<keyword evidence="9" id="KW-1185">Reference proteome</keyword>
<dbReference type="Pfam" id="PF07571">
    <property type="entry name" value="TAF6_C"/>
    <property type="match status" value="1"/>
</dbReference>
<evidence type="ECO:0000313" key="9">
    <source>
        <dbReference type="Proteomes" id="UP000015100"/>
    </source>
</evidence>
<dbReference type="FunFam" id="1.25.40.770:FF:000001">
    <property type="entry name" value="Transcription initiation factor TFIID subunit 6"/>
    <property type="match status" value="1"/>
</dbReference>
<evidence type="ECO:0000256" key="5">
    <source>
        <dbReference type="ARBA" id="ARBA00023242"/>
    </source>
</evidence>
<dbReference type="InterPro" id="IPR016024">
    <property type="entry name" value="ARM-type_fold"/>
</dbReference>
<dbReference type="InterPro" id="IPR037796">
    <property type="entry name" value="TAF6"/>
</dbReference>
<accession>S8AF71</accession>
<comment type="caution">
    <text evidence="8">The sequence shown here is derived from an EMBL/GenBank/DDBJ whole genome shotgun (WGS) entry which is preliminary data.</text>
</comment>
<feature type="compositionally biased region" description="Polar residues" evidence="6">
    <location>
        <begin position="351"/>
        <end position="361"/>
    </location>
</feature>
<evidence type="ECO:0000256" key="6">
    <source>
        <dbReference type="SAM" id="MobiDB-lite"/>
    </source>
</evidence>
<dbReference type="Gene3D" id="1.25.40.770">
    <property type="entry name" value="TAF6, C-terminal HEAT repeat domain"/>
    <property type="match status" value="1"/>
</dbReference>
<dbReference type="GO" id="GO:0051123">
    <property type="term" value="P:RNA polymerase II preinitiation complex assembly"/>
    <property type="evidence" value="ECO:0007669"/>
    <property type="project" value="TreeGrafter"/>
</dbReference>
<dbReference type="GO" id="GO:0046695">
    <property type="term" value="C:SLIK (SAGA-like) complex"/>
    <property type="evidence" value="ECO:0007669"/>
    <property type="project" value="InterPro"/>
</dbReference>
<feature type="domain" description="TAF6 C-terminal HEAT repeat" evidence="7">
    <location>
        <begin position="40"/>
        <end position="226"/>
    </location>
</feature>
<feature type="compositionally biased region" description="Polar residues" evidence="6">
    <location>
        <begin position="328"/>
        <end position="337"/>
    </location>
</feature>
<evidence type="ECO:0000256" key="4">
    <source>
        <dbReference type="ARBA" id="ARBA00023163"/>
    </source>
</evidence>
<keyword evidence="5" id="KW-0539">Nucleus</keyword>
<feature type="compositionally biased region" description="Polar residues" evidence="6">
    <location>
        <begin position="516"/>
        <end position="530"/>
    </location>
</feature>
<feature type="compositionally biased region" description="Basic and acidic residues" evidence="6">
    <location>
        <begin position="384"/>
        <end position="394"/>
    </location>
</feature>
<dbReference type="GO" id="GO:0003713">
    <property type="term" value="F:transcription coactivator activity"/>
    <property type="evidence" value="ECO:0007669"/>
    <property type="project" value="TreeGrafter"/>
</dbReference>
<keyword evidence="3" id="KW-0805">Transcription regulation</keyword>
<dbReference type="EMBL" id="AQGS01000443">
    <property type="protein sequence ID" value="EPS39786.1"/>
    <property type="molecule type" value="Genomic_DNA"/>
</dbReference>
<protein>
    <recommendedName>
        <fullName evidence="7">TAF6 C-terminal HEAT repeat domain-containing protein</fullName>
    </recommendedName>
</protein>
<dbReference type="OrthoDB" id="361039at2759"/>
<dbReference type="GO" id="GO:0005669">
    <property type="term" value="C:transcription factor TFIID complex"/>
    <property type="evidence" value="ECO:0007669"/>
    <property type="project" value="InterPro"/>
</dbReference>
<dbReference type="InterPro" id="IPR011442">
    <property type="entry name" value="TAF6_C"/>
</dbReference>
<dbReference type="PANTHER" id="PTHR10221">
    <property type="entry name" value="TRANSCRIPTION INITIATION FACTOR TFIID SUBUNIT 6"/>
    <property type="match status" value="1"/>
</dbReference>
<dbReference type="CDD" id="cd08050">
    <property type="entry name" value="TAF6C"/>
    <property type="match status" value="1"/>
</dbReference>
<feature type="compositionally biased region" description="Basic and acidic residues" evidence="6">
    <location>
        <begin position="492"/>
        <end position="507"/>
    </location>
</feature>
<comment type="subcellular location">
    <subcellularLocation>
        <location evidence="1">Nucleus</location>
    </subcellularLocation>
</comment>
<organism evidence="8 9">
    <name type="scientific">Dactylellina haptotyla (strain CBS 200.50)</name>
    <name type="common">Nematode-trapping fungus</name>
    <name type="synonym">Monacrosporium haptotylum</name>
    <dbReference type="NCBI Taxonomy" id="1284197"/>
    <lineage>
        <taxon>Eukaryota</taxon>
        <taxon>Fungi</taxon>
        <taxon>Dikarya</taxon>
        <taxon>Ascomycota</taxon>
        <taxon>Pezizomycotina</taxon>
        <taxon>Orbiliomycetes</taxon>
        <taxon>Orbiliales</taxon>
        <taxon>Orbiliaceae</taxon>
        <taxon>Dactylellina</taxon>
    </lineage>
</organism>
<feature type="compositionally biased region" description="Basic and acidic residues" evidence="6">
    <location>
        <begin position="338"/>
        <end position="350"/>
    </location>
</feature>
<dbReference type="GO" id="GO:0016251">
    <property type="term" value="F:RNA polymerase II general transcription initiation factor activity"/>
    <property type="evidence" value="ECO:0007669"/>
    <property type="project" value="InterPro"/>
</dbReference>
<dbReference type="InterPro" id="IPR046344">
    <property type="entry name" value="TAF6_C_sf"/>
</dbReference>
<dbReference type="PANTHER" id="PTHR10221:SF9">
    <property type="entry name" value="TRANSCRIPTION INITIATION FACTOR TFIID SUBUNIT 6"/>
    <property type="match status" value="1"/>
</dbReference>
<dbReference type="STRING" id="1284197.S8AF71"/>
<dbReference type="GO" id="GO:0000124">
    <property type="term" value="C:SAGA complex"/>
    <property type="evidence" value="ECO:0007669"/>
    <property type="project" value="InterPro"/>
</dbReference>
<evidence type="ECO:0000313" key="8">
    <source>
        <dbReference type="EMBL" id="EPS39786.1"/>
    </source>
</evidence>
<proteinExistence type="inferred from homology"/>
<sequence>MNPSPAEARMNDLTPKGATTTHALGATGNAENATVKPLAKHIISVELQMFFEKVTTGITDPPNEQYREAALSALRTEPTIHQLLPYFVQFVTERVTHDMKSDRKLMESMMDICEALFANESLYIEPYINSLCPPILTCMLAKQLGDNAQDQLSTYPLRDKAASIVGIICRQFGDSSHELKSRLARSFLKAFMDNTKPPATWYGAIIGLANMGVVDAIRYLLLPNVKIFEEFIRDEINGDGPKKDECQKCLGAILGALKKLKTEEVELLMGGKSVDLDKDGLRKKLTDDLGPLAANECPKPRGKKKVAHIHNSRVNDTVDISLIQDRNGTTLLKQSNGPEDRERTMEKEQAEQVQMDAQSVEQEVVVVPDHSDGGGEEEQTAVEDTQRSKARDSTAESLSEVEEPETPINLFSEPEGDSVVIQNQEPGETSGGVIEDESSLLITEGEKTTTKGPKTRRTGSTQNAIILPSDLANATSAPARRVNTVRSATPRTGERTKSHEDIQDHVESPPTKKNRPSTPKDQLDPPTQSPSKRKPVVRRPKPVDNPGTTTIREYSLRSRKSGG</sequence>
<dbReference type="AlphaFoldDB" id="S8AF71"/>
<feature type="region of interest" description="Disordered" evidence="6">
    <location>
        <begin position="328"/>
        <end position="563"/>
    </location>
</feature>
<gene>
    <name evidence="8" type="ORF">H072_6346</name>
</gene>
<evidence type="ECO:0000259" key="7">
    <source>
        <dbReference type="Pfam" id="PF07571"/>
    </source>
</evidence>
<keyword evidence="4" id="KW-0804">Transcription</keyword>